<keyword evidence="2" id="KW-0732">Signal</keyword>
<accession>A0ABP1FXT3</accession>
<feature type="signal peptide" evidence="2">
    <location>
        <begin position="1"/>
        <end position="32"/>
    </location>
</feature>
<dbReference type="EC" id="5.2.1.8" evidence="1"/>
<evidence type="ECO:0000313" key="5">
    <source>
        <dbReference type="Proteomes" id="UP001497392"/>
    </source>
</evidence>
<feature type="chain" id="PRO_5046141071" description="peptidylprolyl isomerase" evidence="2">
    <location>
        <begin position="33"/>
        <end position="183"/>
    </location>
</feature>
<reference evidence="4 5" key="1">
    <citation type="submission" date="2024-06" db="EMBL/GenBank/DDBJ databases">
        <authorList>
            <person name="Kraege A."/>
            <person name="Thomma B."/>
        </authorList>
    </citation>
    <scope>NUCLEOTIDE SEQUENCE [LARGE SCALE GENOMIC DNA]</scope>
</reference>
<proteinExistence type="predicted"/>
<evidence type="ECO:0000256" key="1">
    <source>
        <dbReference type="PROSITE-ProRule" id="PRU00277"/>
    </source>
</evidence>
<keyword evidence="5" id="KW-1185">Reference proteome</keyword>
<comment type="caution">
    <text evidence="4">The sequence shown here is derived from an EMBL/GenBank/DDBJ whole genome shotgun (WGS) entry which is preliminary data.</text>
</comment>
<evidence type="ECO:0000256" key="2">
    <source>
        <dbReference type="SAM" id="SignalP"/>
    </source>
</evidence>
<evidence type="ECO:0000259" key="3">
    <source>
        <dbReference type="PROSITE" id="PS50059"/>
    </source>
</evidence>
<comment type="catalytic activity">
    <reaction evidence="1">
        <text>[protein]-peptidylproline (omega=180) = [protein]-peptidylproline (omega=0)</text>
        <dbReference type="Rhea" id="RHEA:16237"/>
        <dbReference type="Rhea" id="RHEA-COMP:10747"/>
        <dbReference type="Rhea" id="RHEA-COMP:10748"/>
        <dbReference type="ChEBI" id="CHEBI:83833"/>
        <dbReference type="ChEBI" id="CHEBI:83834"/>
        <dbReference type="EC" id="5.2.1.8"/>
    </reaction>
</comment>
<evidence type="ECO:0000313" key="4">
    <source>
        <dbReference type="EMBL" id="CAL5222332.1"/>
    </source>
</evidence>
<protein>
    <recommendedName>
        <fullName evidence="1">peptidylprolyl isomerase</fullName>
        <ecNumber evidence="1">5.2.1.8</ecNumber>
    </recommendedName>
</protein>
<dbReference type="PANTHER" id="PTHR47862">
    <property type="entry name" value="PEPTIDYL-PROLYL CIS-TRANS ISOMERASE FKBP18, CHLOROPLASTIC"/>
    <property type="match status" value="1"/>
</dbReference>
<dbReference type="InterPro" id="IPR001179">
    <property type="entry name" value="PPIase_FKBP_dom"/>
</dbReference>
<dbReference type="Pfam" id="PF00254">
    <property type="entry name" value="FKBP_C"/>
    <property type="match status" value="1"/>
</dbReference>
<gene>
    <name evidence="4" type="primary">g4680</name>
    <name evidence="4" type="ORF">VP750_LOCUS3991</name>
</gene>
<dbReference type="InterPro" id="IPR046357">
    <property type="entry name" value="PPIase_dom_sf"/>
</dbReference>
<feature type="domain" description="PPIase FKBP-type" evidence="3">
    <location>
        <begin position="76"/>
        <end position="170"/>
    </location>
</feature>
<dbReference type="Gene3D" id="3.10.50.40">
    <property type="match status" value="1"/>
</dbReference>
<dbReference type="EMBL" id="CAXHTA020000007">
    <property type="protein sequence ID" value="CAL5222332.1"/>
    <property type="molecule type" value="Genomic_DNA"/>
</dbReference>
<name>A0ABP1FXT3_9CHLO</name>
<dbReference type="PANTHER" id="PTHR47862:SF2">
    <property type="entry name" value="PEPTIDYLPROLYL ISOMERASE"/>
    <property type="match status" value="1"/>
</dbReference>
<keyword evidence="1" id="KW-0697">Rotamase</keyword>
<organism evidence="4 5">
    <name type="scientific">Coccomyxa viridis</name>
    <dbReference type="NCBI Taxonomy" id="1274662"/>
    <lineage>
        <taxon>Eukaryota</taxon>
        <taxon>Viridiplantae</taxon>
        <taxon>Chlorophyta</taxon>
        <taxon>core chlorophytes</taxon>
        <taxon>Trebouxiophyceae</taxon>
        <taxon>Trebouxiophyceae incertae sedis</taxon>
        <taxon>Coccomyxaceae</taxon>
        <taxon>Coccomyxa</taxon>
    </lineage>
</organism>
<dbReference type="InterPro" id="IPR044180">
    <property type="entry name" value="FKBP18-like"/>
</dbReference>
<dbReference type="Proteomes" id="UP001497392">
    <property type="component" value="Unassembled WGS sequence"/>
</dbReference>
<sequence length="183" mass="19452">MLSRREILLQSAVLALASQAFGLALQCEPAAALPGFKKDLNKRKKGRVPESEFKDGPQGLKYYDVVLGKGTEVQEGARAVVHYEARWKGVTFMTSRQGLGVNGGEPLGFDVGAKAAGGTLPGLDLGVRGMRVGGQRKLIIPPGLAYGKKGIGEVPPDATLEFEVELLSVKTSPFGFRTKIVEG</sequence>
<dbReference type="PROSITE" id="PS50059">
    <property type="entry name" value="FKBP_PPIASE"/>
    <property type="match status" value="1"/>
</dbReference>
<keyword evidence="1" id="KW-0413">Isomerase</keyword>
<dbReference type="SUPFAM" id="SSF54534">
    <property type="entry name" value="FKBP-like"/>
    <property type="match status" value="1"/>
</dbReference>